<keyword evidence="3 8" id="KW-1003">Cell membrane</keyword>
<evidence type="ECO:0000313" key="10">
    <source>
        <dbReference type="EMBL" id="QFY41485.1"/>
    </source>
</evidence>
<keyword evidence="7 8" id="KW-0472">Membrane</keyword>
<dbReference type="Proteomes" id="UP000325755">
    <property type="component" value="Chromosome"/>
</dbReference>
<dbReference type="AlphaFoldDB" id="A0A5Q0BC91"/>
<dbReference type="GO" id="GO:0005886">
    <property type="term" value="C:plasma membrane"/>
    <property type="evidence" value="ECO:0007669"/>
    <property type="project" value="UniProtKB-SubCell"/>
</dbReference>
<dbReference type="RefSeq" id="WP_153247466.1">
    <property type="nucleotide sequence ID" value="NZ_CP044205.1"/>
</dbReference>
<evidence type="ECO:0000256" key="4">
    <source>
        <dbReference type="ARBA" id="ARBA00022692"/>
    </source>
</evidence>
<feature type="transmembrane region" description="Helical" evidence="9">
    <location>
        <begin position="101"/>
        <end position="120"/>
    </location>
</feature>
<comment type="function">
    <text evidence="8">Involved in formation of the rod shape of the cell. May also contribute to regulation of formation of penicillin-binding proteins.</text>
</comment>
<dbReference type="InterPro" id="IPR007227">
    <property type="entry name" value="Cell_shape_determining_MreD"/>
</dbReference>
<keyword evidence="5 8" id="KW-0133">Cell shape</keyword>
<dbReference type="FunCoup" id="A0A5Q0BC91">
    <property type="interactions" value="106"/>
</dbReference>
<feature type="transmembrane region" description="Helical" evidence="9">
    <location>
        <begin position="6"/>
        <end position="26"/>
    </location>
</feature>
<evidence type="ECO:0000256" key="9">
    <source>
        <dbReference type="SAM" id="Phobius"/>
    </source>
</evidence>
<feature type="transmembrane region" description="Helical" evidence="9">
    <location>
        <begin position="38"/>
        <end position="61"/>
    </location>
</feature>
<sequence length="162" mass="18543">MKHVNPYALGVIVASIGLAMMLRIAAESPILAAINPDWVLMFVLYWNMAAPSRVGIGFAWVTGLFMDVLTGRLLGQHALTYTIVAYLCIRLHRQLRNHTLLQQSLIILLLLLIDQLLIFWTQKIRQVDSIDWLYWAAPFTGALLWPMVFMVLRHVRRSFNVA</sequence>
<proteinExistence type="inferred from homology"/>
<dbReference type="GO" id="GO:0008360">
    <property type="term" value="P:regulation of cell shape"/>
    <property type="evidence" value="ECO:0007669"/>
    <property type="project" value="UniProtKB-UniRule"/>
</dbReference>
<keyword evidence="4 9" id="KW-0812">Transmembrane</keyword>
<dbReference type="InterPro" id="IPR026034">
    <property type="entry name" value="MreD_proteobac"/>
</dbReference>
<dbReference type="NCBIfam" id="TIGR03426">
    <property type="entry name" value="shape_MreD"/>
    <property type="match status" value="1"/>
</dbReference>
<comment type="subcellular location">
    <subcellularLocation>
        <location evidence="8">Cell inner membrane</location>
    </subcellularLocation>
    <subcellularLocation>
        <location evidence="1">Cell membrane</location>
        <topology evidence="1">Multi-pass membrane protein</topology>
    </subcellularLocation>
</comment>
<protein>
    <recommendedName>
        <fullName evidence="8">Rod shape-determining protein MreD</fullName>
    </recommendedName>
</protein>
<reference evidence="10 11" key="1">
    <citation type="submission" date="2019-09" db="EMBL/GenBank/DDBJ databases">
        <title>Ecophysiology of the spiral-shaped methanotroph Methylospira mobilis as revealed by the complete genome sequence.</title>
        <authorList>
            <person name="Oshkin I.Y."/>
            <person name="Dedysh S.N."/>
            <person name="Miroshnikov K."/>
            <person name="Danilova O.V."/>
            <person name="Hakobyan A."/>
            <person name="Liesack W."/>
        </authorList>
    </citation>
    <scope>NUCLEOTIDE SEQUENCE [LARGE SCALE GENOMIC DNA]</scope>
    <source>
        <strain evidence="10 11">Shm1</strain>
    </source>
</reference>
<evidence type="ECO:0000256" key="5">
    <source>
        <dbReference type="ARBA" id="ARBA00022960"/>
    </source>
</evidence>
<gene>
    <name evidence="10" type="primary">mreD</name>
    <name evidence="10" type="ORF">F6R98_01650</name>
</gene>
<evidence type="ECO:0000313" key="11">
    <source>
        <dbReference type="Proteomes" id="UP000325755"/>
    </source>
</evidence>
<evidence type="ECO:0000256" key="8">
    <source>
        <dbReference type="PIRNR" id="PIRNR018472"/>
    </source>
</evidence>
<keyword evidence="11" id="KW-1185">Reference proteome</keyword>
<dbReference type="PANTHER" id="PTHR37484">
    <property type="entry name" value="ROD SHAPE-DETERMINING PROTEIN MRED"/>
    <property type="match status" value="1"/>
</dbReference>
<keyword evidence="8" id="KW-0997">Cell inner membrane</keyword>
<dbReference type="Pfam" id="PF04093">
    <property type="entry name" value="MreD"/>
    <property type="match status" value="1"/>
</dbReference>
<feature type="transmembrane region" description="Helical" evidence="9">
    <location>
        <begin position="132"/>
        <end position="152"/>
    </location>
</feature>
<dbReference type="PANTHER" id="PTHR37484:SF1">
    <property type="entry name" value="ROD SHAPE-DETERMINING PROTEIN MRED"/>
    <property type="match status" value="1"/>
</dbReference>
<organism evidence="10 11">
    <name type="scientific">Candidatus Methylospira mobilis</name>
    <dbReference type="NCBI Taxonomy" id="1808979"/>
    <lineage>
        <taxon>Bacteria</taxon>
        <taxon>Pseudomonadati</taxon>
        <taxon>Pseudomonadota</taxon>
        <taxon>Gammaproteobacteria</taxon>
        <taxon>Methylococcales</taxon>
        <taxon>Methylococcaceae</taxon>
        <taxon>Candidatus Methylospira</taxon>
    </lineage>
</organism>
<dbReference type="PIRSF" id="PIRSF018472">
    <property type="entry name" value="MreD_proteobac"/>
    <property type="match status" value="1"/>
</dbReference>
<comment type="similarity">
    <text evidence="2 8">Belongs to the MreD family.</text>
</comment>
<dbReference type="OrthoDB" id="6647425at2"/>
<accession>A0A5Q0BC91</accession>
<evidence type="ECO:0000256" key="2">
    <source>
        <dbReference type="ARBA" id="ARBA00007776"/>
    </source>
</evidence>
<dbReference type="KEGG" id="mmob:F6R98_01650"/>
<evidence type="ECO:0000256" key="6">
    <source>
        <dbReference type="ARBA" id="ARBA00022989"/>
    </source>
</evidence>
<keyword evidence="6 9" id="KW-1133">Transmembrane helix</keyword>
<evidence type="ECO:0000256" key="1">
    <source>
        <dbReference type="ARBA" id="ARBA00004651"/>
    </source>
</evidence>
<dbReference type="InParanoid" id="A0A5Q0BC91"/>
<dbReference type="EMBL" id="CP044205">
    <property type="protein sequence ID" value="QFY41485.1"/>
    <property type="molecule type" value="Genomic_DNA"/>
</dbReference>
<evidence type="ECO:0000256" key="3">
    <source>
        <dbReference type="ARBA" id="ARBA00022475"/>
    </source>
</evidence>
<name>A0A5Q0BC91_9GAMM</name>
<evidence type="ECO:0000256" key="7">
    <source>
        <dbReference type="ARBA" id="ARBA00023136"/>
    </source>
</evidence>